<dbReference type="SMART" id="SM00388">
    <property type="entry name" value="HisKA"/>
    <property type="match status" value="1"/>
</dbReference>
<dbReference type="Pfam" id="PF00512">
    <property type="entry name" value="HisKA"/>
    <property type="match status" value="1"/>
</dbReference>
<dbReference type="InterPro" id="IPR003660">
    <property type="entry name" value="HAMP_dom"/>
</dbReference>
<dbReference type="InterPro" id="IPR036097">
    <property type="entry name" value="HisK_dim/P_sf"/>
</dbReference>
<accession>A0A974P2A9</accession>
<evidence type="ECO:0000256" key="4">
    <source>
        <dbReference type="ARBA" id="ARBA00022679"/>
    </source>
</evidence>
<evidence type="ECO:0000256" key="5">
    <source>
        <dbReference type="ARBA" id="ARBA00022777"/>
    </source>
</evidence>
<keyword evidence="3" id="KW-0597">Phosphoprotein</keyword>
<feature type="domain" description="HAMP" evidence="7">
    <location>
        <begin position="9"/>
        <end position="62"/>
    </location>
</feature>
<dbReference type="PANTHER" id="PTHR45436">
    <property type="entry name" value="SENSOR HISTIDINE KINASE YKOH"/>
    <property type="match status" value="1"/>
</dbReference>
<dbReference type="PROSITE" id="PS50885">
    <property type="entry name" value="HAMP"/>
    <property type="match status" value="1"/>
</dbReference>
<name>A0A974P2A9_9CAUL</name>
<organism evidence="8">
    <name type="scientific">Phenylobacterium glaciei</name>
    <dbReference type="NCBI Taxonomy" id="2803784"/>
    <lineage>
        <taxon>Bacteria</taxon>
        <taxon>Pseudomonadati</taxon>
        <taxon>Pseudomonadota</taxon>
        <taxon>Alphaproteobacteria</taxon>
        <taxon>Caulobacterales</taxon>
        <taxon>Caulobacteraceae</taxon>
        <taxon>Phenylobacterium</taxon>
    </lineage>
</organism>
<dbReference type="InterPro" id="IPR050428">
    <property type="entry name" value="TCS_sensor_his_kinase"/>
</dbReference>
<protein>
    <recommendedName>
        <fullName evidence="2">histidine kinase</fullName>
        <ecNumber evidence="2">2.7.13.3</ecNumber>
    </recommendedName>
</protein>
<evidence type="ECO:0000313" key="8">
    <source>
        <dbReference type="EMBL" id="QQZ49433.1"/>
    </source>
</evidence>
<evidence type="ECO:0000256" key="6">
    <source>
        <dbReference type="ARBA" id="ARBA00023012"/>
    </source>
</evidence>
<evidence type="ECO:0000256" key="3">
    <source>
        <dbReference type="ARBA" id="ARBA00022553"/>
    </source>
</evidence>
<dbReference type="GO" id="GO:0005886">
    <property type="term" value="C:plasma membrane"/>
    <property type="evidence" value="ECO:0007669"/>
    <property type="project" value="TreeGrafter"/>
</dbReference>
<reference evidence="8" key="1">
    <citation type="submission" date="2021-01" db="EMBL/GenBank/DDBJ databases">
        <title>Genome sequence of Phenylobacterium sp. 20VBR1 isolated from a valley glaceir, Ny-Alesund, Svalbard.</title>
        <authorList>
            <person name="Thomas F.A."/>
            <person name="Krishnan K.P."/>
            <person name="Sinha R.K."/>
        </authorList>
    </citation>
    <scope>NUCLEOTIDE SEQUENCE</scope>
    <source>
        <strain evidence="8">20VBR1</strain>
    </source>
</reference>
<dbReference type="PANTHER" id="PTHR45436:SF8">
    <property type="entry name" value="HISTIDINE KINASE"/>
    <property type="match status" value="1"/>
</dbReference>
<dbReference type="SUPFAM" id="SSF47384">
    <property type="entry name" value="Homodimeric domain of signal transducing histidine kinase"/>
    <property type="match status" value="1"/>
</dbReference>
<evidence type="ECO:0000256" key="1">
    <source>
        <dbReference type="ARBA" id="ARBA00000085"/>
    </source>
</evidence>
<proteinExistence type="predicted"/>
<comment type="catalytic activity">
    <reaction evidence="1">
        <text>ATP + protein L-histidine = ADP + protein N-phospho-L-histidine.</text>
        <dbReference type="EC" id="2.7.13.3"/>
    </reaction>
</comment>
<gene>
    <name evidence="8" type="ORF">JKL49_20910</name>
</gene>
<dbReference type="SUPFAM" id="SSF158472">
    <property type="entry name" value="HAMP domain-like"/>
    <property type="match status" value="1"/>
</dbReference>
<dbReference type="CDD" id="cd00082">
    <property type="entry name" value="HisKA"/>
    <property type="match status" value="1"/>
</dbReference>
<sequence>MLGGYALSGDVHRRLAAISGTAEAIIDGDLARRVPVRGSDDDLDRLALTFNRMLDRIAALMESLNQVSNDIAHDMRTPLTRLRQKLEAGLATPAESQQVLEAGLTDLDSILETFAALLRIAQIEGGARRAGFRPCDLSEVARTVVDAFAPSAEEGSKP</sequence>
<dbReference type="EC" id="2.7.13.3" evidence="2"/>
<keyword evidence="4" id="KW-0808">Transferase</keyword>
<dbReference type="AlphaFoldDB" id="A0A974P2A9"/>
<evidence type="ECO:0000256" key="2">
    <source>
        <dbReference type="ARBA" id="ARBA00012438"/>
    </source>
</evidence>
<dbReference type="Gene3D" id="1.10.287.130">
    <property type="match status" value="1"/>
</dbReference>
<evidence type="ECO:0000259" key="7">
    <source>
        <dbReference type="PROSITE" id="PS50885"/>
    </source>
</evidence>
<dbReference type="CDD" id="cd06225">
    <property type="entry name" value="HAMP"/>
    <property type="match status" value="1"/>
</dbReference>
<dbReference type="InterPro" id="IPR003661">
    <property type="entry name" value="HisK_dim/P_dom"/>
</dbReference>
<dbReference type="GO" id="GO:0000155">
    <property type="term" value="F:phosphorelay sensor kinase activity"/>
    <property type="evidence" value="ECO:0007669"/>
    <property type="project" value="InterPro"/>
</dbReference>
<keyword evidence="6" id="KW-0902">Two-component regulatory system</keyword>
<dbReference type="SMART" id="SM00304">
    <property type="entry name" value="HAMP"/>
    <property type="match status" value="1"/>
</dbReference>
<dbReference type="Pfam" id="PF00672">
    <property type="entry name" value="HAMP"/>
    <property type="match status" value="1"/>
</dbReference>
<keyword evidence="5" id="KW-0418">Kinase</keyword>
<dbReference type="EMBL" id="CP068570">
    <property type="protein sequence ID" value="QQZ49433.1"/>
    <property type="molecule type" value="Genomic_DNA"/>
</dbReference>